<comment type="caution">
    <text evidence="1">The sequence shown here is derived from an EMBL/GenBank/DDBJ whole genome shotgun (WGS) entry which is preliminary data.</text>
</comment>
<keyword evidence="2" id="KW-1185">Reference proteome</keyword>
<dbReference type="AlphaFoldDB" id="A0A0V1B7X9"/>
<gene>
    <name evidence="1" type="ORF">T01_14224</name>
</gene>
<name>A0A0V1B7X9_TRISP</name>
<sequence>MQPSNSITAKNGIFTFPPWNILEHMTFIWKILNSRHSSPINLMALQMRYDISITVSSTIDFLSKKQMRKLRSRPLECVIMNFPHYLRNKN</sequence>
<dbReference type="InParanoid" id="A0A0V1B7X9"/>
<organism evidence="1 2">
    <name type="scientific">Trichinella spiralis</name>
    <name type="common">Trichina worm</name>
    <dbReference type="NCBI Taxonomy" id="6334"/>
    <lineage>
        <taxon>Eukaryota</taxon>
        <taxon>Metazoa</taxon>
        <taxon>Ecdysozoa</taxon>
        <taxon>Nematoda</taxon>
        <taxon>Enoplea</taxon>
        <taxon>Dorylaimia</taxon>
        <taxon>Trichinellida</taxon>
        <taxon>Trichinellidae</taxon>
        <taxon>Trichinella</taxon>
    </lineage>
</organism>
<reference evidence="1 2" key="1">
    <citation type="submission" date="2015-01" db="EMBL/GenBank/DDBJ databases">
        <title>Evolution of Trichinella species and genotypes.</title>
        <authorList>
            <person name="Korhonen P.K."/>
            <person name="Edoardo P."/>
            <person name="Giuseppe L.R."/>
            <person name="Gasser R.B."/>
        </authorList>
    </citation>
    <scope>NUCLEOTIDE SEQUENCE [LARGE SCALE GENOMIC DNA]</scope>
    <source>
        <strain evidence="1">ISS3</strain>
    </source>
</reference>
<dbReference type="Proteomes" id="UP000054776">
    <property type="component" value="Unassembled WGS sequence"/>
</dbReference>
<accession>A0A0V1B7X9</accession>
<proteinExistence type="predicted"/>
<evidence type="ECO:0000313" key="1">
    <source>
        <dbReference type="EMBL" id="KRY33096.1"/>
    </source>
</evidence>
<evidence type="ECO:0000313" key="2">
    <source>
        <dbReference type="Proteomes" id="UP000054776"/>
    </source>
</evidence>
<dbReference type="EMBL" id="JYDH01000087">
    <property type="protein sequence ID" value="KRY33096.1"/>
    <property type="molecule type" value="Genomic_DNA"/>
</dbReference>
<protein>
    <submittedName>
        <fullName evidence="1">Uncharacterized protein</fullName>
    </submittedName>
</protein>